<reference evidence="3" key="1">
    <citation type="journal article" date="2019" name="Int. J. Syst. Evol. Microbiol.">
        <title>The Global Catalogue of Microorganisms (GCM) 10K type strain sequencing project: providing services to taxonomists for standard genome sequencing and annotation.</title>
        <authorList>
            <consortium name="The Broad Institute Genomics Platform"/>
            <consortium name="The Broad Institute Genome Sequencing Center for Infectious Disease"/>
            <person name="Wu L."/>
            <person name="Ma J."/>
        </authorList>
    </citation>
    <scope>NUCLEOTIDE SEQUENCE [LARGE SCALE GENOMIC DNA]</scope>
    <source>
        <strain evidence="3">CECT 8288</strain>
    </source>
</reference>
<evidence type="ECO:0000313" key="3">
    <source>
        <dbReference type="Proteomes" id="UP001595710"/>
    </source>
</evidence>
<dbReference type="RefSeq" id="WP_290282051.1">
    <property type="nucleotide sequence ID" value="NZ_JAUFQI010000001.1"/>
</dbReference>
<dbReference type="EMBL" id="JBHRYN010000013">
    <property type="protein sequence ID" value="MFC3702495.1"/>
    <property type="molecule type" value="Genomic_DNA"/>
</dbReference>
<dbReference type="Proteomes" id="UP001595710">
    <property type="component" value="Unassembled WGS sequence"/>
</dbReference>
<dbReference type="InterPro" id="IPR021241">
    <property type="entry name" value="CsiV"/>
</dbReference>
<feature type="chain" id="PRO_5046202062" evidence="1">
    <location>
        <begin position="24"/>
        <end position="282"/>
    </location>
</feature>
<gene>
    <name evidence="2" type="ORF">ACFOND_12670</name>
</gene>
<feature type="signal peptide" evidence="1">
    <location>
        <begin position="1"/>
        <end position="23"/>
    </location>
</feature>
<organism evidence="2 3">
    <name type="scientific">Reinekea marina</name>
    <dbReference type="NCBI Taxonomy" id="1310421"/>
    <lineage>
        <taxon>Bacteria</taxon>
        <taxon>Pseudomonadati</taxon>
        <taxon>Pseudomonadota</taxon>
        <taxon>Gammaproteobacteria</taxon>
        <taxon>Oceanospirillales</taxon>
        <taxon>Saccharospirillaceae</taxon>
        <taxon>Reinekea</taxon>
    </lineage>
</organism>
<keyword evidence="3" id="KW-1185">Reference proteome</keyword>
<evidence type="ECO:0000256" key="1">
    <source>
        <dbReference type="SAM" id="SignalP"/>
    </source>
</evidence>
<dbReference type="Pfam" id="PF10972">
    <property type="entry name" value="CsiV"/>
    <property type="match status" value="1"/>
</dbReference>
<keyword evidence="1" id="KW-0732">Signal</keyword>
<comment type="caution">
    <text evidence="2">The sequence shown here is derived from an EMBL/GenBank/DDBJ whole genome shotgun (WGS) entry which is preliminary data.</text>
</comment>
<sequence length="282" mass="32148">MMRNNLTLATLLSLSLWSATVHAEDQAEERWFQVEIIAFTNADVETDSPEAWPSYSTIETPEQFIQIKGVTELLTANSAQEPTEEELAELEEATLEPQMTEINLEAFVALSEFERQLNVQRLSLEGSRSHRVLFHEAWNQPVPNRDNVIPIRIDGGEKYGRQAELQGYIDLYVERYLHLNTRLTFLEYAKSQDPFSFFSESNTSGSATDAVDDFGGLSLINADSLLNNRVSRKSDDYFISTSAAAMNENRRMRSKELHYFDNPKFGLIVLITPIELKQPDEN</sequence>
<accession>A0ABV7WT83</accession>
<evidence type="ECO:0000313" key="2">
    <source>
        <dbReference type="EMBL" id="MFC3702495.1"/>
    </source>
</evidence>
<name>A0ABV7WT83_9GAMM</name>
<proteinExistence type="predicted"/>
<protein>
    <submittedName>
        <fullName evidence="2">CsiV family protein</fullName>
    </submittedName>
</protein>